<evidence type="ECO:0000259" key="1">
    <source>
        <dbReference type="Pfam" id="PF03551"/>
    </source>
</evidence>
<dbReference type="Pfam" id="PF03551">
    <property type="entry name" value="PadR"/>
    <property type="match status" value="1"/>
</dbReference>
<evidence type="ECO:0000313" key="4">
    <source>
        <dbReference type="Proteomes" id="UP000051908"/>
    </source>
</evidence>
<dbReference type="RefSeq" id="WP_025086427.1">
    <property type="nucleotide sequence ID" value="NZ_AZES01000145.1"/>
</dbReference>
<dbReference type="Gene3D" id="1.10.10.10">
    <property type="entry name" value="Winged helix-like DNA-binding domain superfamily/Winged helix DNA-binding domain"/>
    <property type="match status" value="1"/>
</dbReference>
<dbReference type="Proteomes" id="UP000051908">
    <property type="component" value="Unassembled WGS sequence"/>
</dbReference>
<evidence type="ECO:0008006" key="5">
    <source>
        <dbReference type="Google" id="ProtNLM"/>
    </source>
</evidence>
<dbReference type="InterPro" id="IPR036390">
    <property type="entry name" value="WH_DNA-bd_sf"/>
</dbReference>
<protein>
    <recommendedName>
        <fullName evidence="5">Regulator of phenolic acid metabolism PadR</fullName>
    </recommendedName>
</protein>
<dbReference type="Gene3D" id="6.10.140.190">
    <property type="match status" value="1"/>
</dbReference>
<dbReference type="GeneID" id="96668862"/>
<dbReference type="EMBL" id="AZES01000145">
    <property type="protein sequence ID" value="KRL29055.1"/>
    <property type="molecule type" value="Genomic_DNA"/>
</dbReference>
<feature type="domain" description="Transcription regulator PadR N-terminal" evidence="1">
    <location>
        <begin position="11"/>
        <end position="80"/>
    </location>
</feature>
<evidence type="ECO:0000313" key="3">
    <source>
        <dbReference type="EMBL" id="KRL29055.1"/>
    </source>
</evidence>
<comment type="caution">
    <text evidence="3">The sequence shown here is derived from an EMBL/GenBank/DDBJ whole genome shotgun (WGS) entry which is preliminary data.</text>
</comment>
<sequence>MPKRRILPYVLLGLINNKGKLSGYQISQEFKNEVGEFWRASHSQIYPELARMKEDDWVIDQEDGKSTYYQITDAGHRVLRAWMEEPLQADEDLFSLKMYFVLDETDPLMKKLISEELKINQDKYAHLQKRLQTVFSNQQQIKNNYGHYLILTRAIEREKNHIEWLKRESDV</sequence>
<dbReference type="AlphaFoldDB" id="A0A0R1P9R5"/>
<dbReference type="PATRIC" id="fig|1122151.5.peg.1289"/>
<keyword evidence="4" id="KW-1185">Reference proteome</keyword>
<reference evidence="3 4" key="1">
    <citation type="journal article" date="2015" name="Genome Announc.">
        <title>Expanding the biotechnology potential of lactobacilli through comparative genomics of 213 strains and associated genera.</title>
        <authorList>
            <person name="Sun Z."/>
            <person name="Harris H.M."/>
            <person name="McCann A."/>
            <person name="Guo C."/>
            <person name="Argimon S."/>
            <person name="Zhang W."/>
            <person name="Yang X."/>
            <person name="Jeffery I.B."/>
            <person name="Cooney J.C."/>
            <person name="Kagawa T.F."/>
            <person name="Liu W."/>
            <person name="Song Y."/>
            <person name="Salvetti E."/>
            <person name="Wrobel A."/>
            <person name="Rasinkangas P."/>
            <person name="Parkhill J."/>
            <person name="Rea M.C."/>
            <person name="O'Sullivan O."/>
            <person name="Ritari J."/>
            <person name="Douillard F.P."/>
            <person name="Paul Ross R."/>
            <person name="Yang R."/>
            <person name="Briner A.E."/>
            <person name="Felis G.E."/>
            <person name="de Vos W.M."/>
            <person name="Barrangou R."/>
            <person name="Klaenhammer T.R."/>
            <person name="Caufield P.W."/>
            <person name="Cui Y."/>
            <person name="Zhang H."/>
            <person name="O'Toole P.W."/>
        </authorList>
    </citation>
    <scope>NUCLEOTIDE SEQUENCE [LARGE SCALE GENOMIC DNA]</scope>
    <source>
        <strain evidence="3 4">DSM 13238</strain>
    </source>
</reference>
<dbReference type="SUPFAM" id="SSF46785">
    <property type="entry name" value="Winged helix' DNA-binding domain"/>
    <property type="match status" value="1"/>
</dbReference>
<dbReference type="InterPro" id="IPR036388">
    <property type="entry name" value="WH-like_DNA-bd_sf"/>
</dbReference>
<dbReference type="Pfam" id="PF10400">
    <property type="entry name" value="Vir_act_alpha_C"/>
    <property type="match status" value="1"/>
</dbReference>
<organism evidence="3 4">
    <name type="scientific">Companilactobacillus paralimentarius DSM 13238 = JCM 10415</name>
    <dbReference type="NCBI Taxonomy" id="1122151"/>
    <lineage>
        <taxon>Bacteria</taxon>
        <taxon>Bacillati</taxon>
        <taxon>Bacillota</taxon>
        <taxon>Bacilli</taxon>
        <taxon>Lactobacillales</taxon>
        <taxon>Lactobacillaceae</taxon>
        <taxon>Companilactobacillus</taxon>
    </lineage>
</organism>
<evidence type="ECO:0000259" key="2">
    <source>
        <dbReference type="Pfam" id="PF10400"/>
    </source>
</evidence>
<feature type="domain" description="Transcription regulator PadR C-terminal" evidence="2">
    <location>
        <begin position="94"/>
        <end position="167"/>
    </location>
</feature>
<dbReference type="PANTHER" id="PTHR43252:SF6">
    <property type="entry name" value="NEGATIVE TRANSCRIPTION REGULATOR PADR"/>
    <property type="match status" value="1"/>
</dbReference>
<gene>
    <name evidence="3" type="ORF">FD33_GL001238</name>
</gene>
<name>A0A0R1P9R5_9LACO</name>
<proteinExistence type="predicted"/>
<dbReference type="OrthoDB" id="9783723at2"/>
<accession>A0A0R1P9R5</accession>
<dbReference type="InterPro" id="IPR005149">
    <property type="entry name" value="Tscrpt_reg_PadR_N"/>
</dbReference>
<dbReference type="PANTHER" id="PTHR43252">
    <property type="entry name" value="TRANSCRIPTIONAL REGULATOR YQJI"/>
    <property type="match status" value="1"/>
</dbReference>
<dbReference type="InterPro" id="IPR018309">
    <property type="entry name" value="Tscrpt_reg_PadR_C"/>
</dbReference>